<accession>A0AA41VZZ3</accession>
<evidence type="ECO:0000313" key="2">
    <source>
        <dbReference type="Proteomes" id="UP001177140"/>
    </source>
</evidence>
<keyword evidence="2" id="KW-1185">Reference proteome</keyword>
<comment type="caution">
    <text evidence="1">The sequence shown here is derived from an EMBL/GenBank/DDBJ whole genome shotgun (WGS) entry which is preliminary data.</text>
</comment>
<dbReference type="AlphaFoldDB" id="A0AA41VZZ3"/>
<protein>
    <submittedName>
        <fullName evidence="1">Uncharacterized protein</fullName>
    </submittedName>
</protein>
<evidence type="ECO:0000313" key="1">
    <source>
        <dbReference type="EMBL" id="MCL7050661.1"/>
    </source>
</evidence>
<reference evidence="1" key="1">
    <citation type="submission" date="2022-03" db="EMBL/GenBank/DDBJ databases">
        <title>A functionally conserved STORR gene fusion in Papaver species that diverged 16.8 million years ago.</title>
        <authorList>
            <person name="Catania T."/>
        </authorList>
    </citation>
    <scope>NUCLEOTIDE SEQUENCE</scope>
    <source>
        <strain evidence="1">S-191538</strain>
    </source>
</reference>
<dbReference type="Proteomes" id="UP001177140">
    <property type="component" value="Unassembled WGS sequence"/>
</dbReference>
<proteinExistence type="predicted"/>
<dbReference type="EMBL" id="JAJJMA010330315">
    <property type="protein sequence ID" value="MCL7050661.1"/>
    <property type="molecule type" value="Genomic_DNA"/>
</dbReference>
<gene>
    <name evidence="1" type="ORF">MKW94_001854</name>
</gene>
<sequence length="63" mass="7302">MHQIYSHSTTPTFLQRIFFCIISVHCSMQKSSCYILPLVVHLIRGKSMSLVLLQLSFLLVFLM</sequence>
<name>A0AA41VZZ3_PAPNU</name>
<organism evidence="1 2">
    <name type="scientific">Papaver nudicaule</name>
    <name type="common">Iceland poppy</name>
    <dbReference type="NCBI Taxonomy" id="74823"/>
    <lineage>
        <taxon>Eukaryota</taxon>
        <taxon>Viridiplantae</taxon>
        <taxon>Streptophyta</taxon>
        <taxon>Embryophyta</taxon>
        <taxon>Tracheophyta</taxon>
        <taxon>Spermatophyta</taxon>
        <taxon>Magnoliopsida</taxon>
        <taxon>Ranunculales</taxon>
        <taxon>Papaveraceae</taxon>
        <taxon>Papaveroideae</taxon>
        <taxon>Papaver</taxon>
    </lineage>
</organism>